<proteinExistence type="predicted"/>
<keyword evidence="3" id="KW-1185">Reference proteome</keyword>
<dbReference type="OrthoDB" id="6851830at2"/>
<dbReference type="EMBL" id="POTC01000006">
    <property type="protein sequence ID" value="POF63537.1"/>
    <property type="molecule type" value="Genomic_DNA"/>
</dbReference>
<gene>
    <name evidence="2" type="ORF">KMAL_07160</name>
</gene>
<feature type="transmembrane region" description="Helical" evidence="1">
    <location>
        <begin position="209"/>
        <end position="229"/>
    </location>
</feature>
<feature type="transmembrane region" description="Helical" evidence="1">
    <location>
        <begin position="63"/>
        <end position="87"/>
    </location>
</feature>
<name>A0A2S3W3Y8_9PROT</name>
<sequence>MAGRVLLRGMLAGVLAAFLAFGFARVFAEPLVDRAIGIEAAHDAAAGEPPEEELVSRRVQSTLGLLTAALMYGAAYGGVFALAFAVAHGRVGQVSPRMLALLLAGAGFVAVVLVPDLKYPANPPAVGHAETIGMRTAAYFEMVVFSLCAMILSVLAGRALLARVGVWSAWLCGGAVFIVLVTVLQLTLPDISEVPADFPAALLWRFREAALGMQLVLWGTLGLAFGALVERMPELRGRA</sequence>
<keyword evidence="1" id="KW-0472">Membrane</keyword>
<keyword evidence="1" id="KW-1133">Transmembrane helix</keyword>
<evidence type="ECO:0000256" key="1">
    <source>
        <dbReference type="SAM" id="Phobius"/>
    </source>
</evidence>
<comment type="caution">
    <text evidence="2">The sequence shown here is derived from an EMBL/GenBank/DDBJ whole genome shotgun (WGS) entry which is preliminary data.</text>
</comment>
<dbReference type="Proteomes" id="UP000237344">
    <property type="component" value="Unassembled WGS sequence"/>
</dbReference>
<protein>
    <submittedName>
        <fullName evidence="2">Putative cobalt transporter subunit CbtA</fullName>
    </submittedName>
</protein>
<evidence type="ECO:0000313" key="3">
    <source>
        <dbReference type="Proteomes" id="UP000237344"/>
    </source>
</evidence>
<dbReference type="InterPro" id="IPR012666">
    <property type="entry name" value="CbtA_put"/>
</dbReference>
<organism evidence="2 3">
    <name type="scientific">Novacetimonas maltaceti</name>
    <dbReference type="NCBI Taxonomy" id="1203393"/>
    <lineage>
        <taxon>Bacteria</taxon>
        <taxon>Pseudomonadati</taxon>
        <taxon>Pseudomonadota</taxon>
        <taxon>Alphaproteobacteria</taxon>
        <taxon>Acetobacterales</taxon>
        <taxon>Acetobacteraceae</taxon>
        <taxon>Novacetimonas</taxon>
    </lineage>
</organism>
<dbReference type="Pfam" id="PF09490">
    <property type="entry name" value="CbtA"/>
    <property type="match status" value="1"/>
</dbReference>
<feature type="transmembrane region" description="Helical" evidence="1">
    <location>
        <begin position="169"/>
        <end position="189"/>
    </location>
</feature>
<dbReference type="AlphaFoldDB" id="A0A2S3W3Y8"/>
<feature type="transmembrane region" description="Helical" evidence="1">
    <location>
        <begin position="99"/>
        <end position="117"/>
    </location>
</feature>
<keyword evidence="1" id="KW-0812">Transmembrane</keyword>
<dbReference type="RefSeq" id="WP_110094394.1">
    <property type="nucleotide sequence ID" value="NZ_NKUE01000015.1"/>
</dbReference>
<accession>A0A2S3W3Y8</accession>
<evidence type="ECO:0000313" key="2">
    <source>
        <dbReference type="EMBL" id="POF63537.1"/>
    </source>
</evidence>
<feature type="transmembrane region" description="Helical" evidence="1">
    <location>
        <begin position="137"/>
        <end position="157"/>
    </location>
</feature>
<reference evidence="2 3" key="1">
    <citation type="submission" date="2018-01" db="EMBL/GenBank/DDBJ databases">
        <title>Draft Genome Sequence of Komagataeibacter maltaceti LMG 1529, a Vinegar Producing Acetic Acid Bacterium Isolated from Malt Vinegar Brewery Acetifiers.</title>
        <authorList>
            <person name="Zhang Q."/>
            <person name="Hollensteiner J."/>
            <person name="Poehlein A."/>
            <person name="Daniel R."/>
        </authorList>
    </citation>
    <scope>NUCLEOTIDE SEQUENCE [LARGE SCALE GENOMIC DNA]</scope>
    <source>
        <strain evidence="2 3">LMG 1529</strain>
    </source>
</reference>